<accession>A0A381P5R9</accession>
<protein>
    <submittedName>
        <fullName evidence="1">Uncharacterized protein</fullName>
    </submittedName>
</protein>
<sequence>MAWIKVITLAEAGGLLKRQYDAAIKRASKVWNIVSIMGLNPQAMQDSMRFYKTIMFGESPLSRSQREMLATVVSSVNHCTY</sequence>
<dbReference type="Gene3D" id="1.20.1290.10">
    <property type="entry name" value="AhpD-like"/>
    <property type="match status" value="1"/>
</dbReference>
<dbReference type="InterPro" id="IPR029032">
    <property type="entry name" value="AhpD-like"/>
</dbReference>
<proteinExistence type="predicted"/>
<dbReference type="AlphaFoldDB" id="A0A381P5R9"/>
<dbReference type="EMBL" id="UINC01000818">
    <property type="protein sequence ID" value="SUZ61649.1"/>
    <property type="molecule type" value="Genomic_DNA"/>
</dbReference>
<reference evidence="1" key="1">
    <citation type="submission" date="2018-05" db="EMBL/GenBank/DDBJ databases">
        <authorList>
            <person name="Lanie J.A."/>
            <person name="Ng W.-L."/>
            <person name="Kazmierczak K.M."/>
            <person name="Andrzejewski T.M."/>
            <person name="Davidsen T.M."/>
            <person name="Wayne K.J."/>
            <person name="Tettelin H."/>
            <person name="Glass J.I."/>
            <person name="Rusch D."/>
            <person name="Podicherti R."/>
            <person name="Tsui H.-C.T."/>
            <person name="Winkler M.E."/>
        </authorList>
    </citation>
    <scope>NUCLEOTIDE SEQUENCE</scope>
</reference>
<evidence type="ECO:0000313" key="1">
    <source>
        <dbReference type="EMBL" id="SUZ61649.1"/>
    </source>
</evidence>
<dbReference type="SUPFAM" id="SSF69118">
    <property type="entry name" value="AhpD-like"/>
    <property type="match status" value="1"/>
</dbReference>
<organism evidence="1">
    <name type="scientific">marine metagenome</name>
    <dbReference type="NCBI Taxonomy" id="408172"/>
    <lineage>
        <taxon>unclassified sequences</taxon>
        <taxon>metagenomes</taxon>
        <taxon>ecological metagenomes</taxon>
    </lineage>
</organism>
<gene>
    <name evidence="1" type="ORF">METZ01_LOCUS14503</name>
</gene>
<name>A0A381P5R9_9ZZZZ</name>